<reference evidence="2" key="1">
    <citation type="submission" date="2020-10" db="EMBL/GenBank/DDBJ databases">
        <authorList>
            <person name="Gilroy R."/>
        </authorList>
    </citation>
    <scope>NUCLEOTIDE SEQUENCE</scope>
    <source>
        <strain evidence="2">ChiHile30-977</strain>
    </source>
</reference>
<dbReference type="EMBL" id="DVFI01000060">
    <property type="protein sequence ID" value="HIQ62742.1"/>
    <property type="molecule type" value="Genomic_DNA"/>
</dbReference>
<dbReference type="CDD" id="cd11378">
    <property type="entry name" value="DUF296"/>
    <property type="match status" value="1"/>
</dbReference>
<reference evidence="2" key="2">
    <citation type="journal article" date="2021" name="PeerJ">
        <title>Extensive microbial diversity within the chicken gut microbiome revealed by metagenomics and culture.</title>
        <authorList>
            <person name="Gilroy R."/>
            <person name="Ravi A."/>
            <person name="Getino M."/>
            <person name="Pursley I."/>
            <person name="Horton D.L."/>
            <person name="Alikhan N.F."/>
            <person name="Baker D."/>
            <person name="Gharbi K."/>
            <person name="Hall N."/>
            <person name="Watson M."/>
            <person name="Adriaenssens E.M."/>
            <person name="Foster-Nyarko E."/>
            <person name="Jarju S."/>
            <person name="Secka A."/>
            <person name="Antonio M."/>
            <person name="Oren A."/>
            <person name="Chaudhuri R.R."/>
            <person name="La Ragione R."/>
            <person name="Hildebrand F."/>
            <person name="Pallen M.J."/>
        </authorList>
    </citation>
    <scope>NUCLEOTIDE SEQUENCE</scope>
    <source>
        <strain evidence="2">ChiHile30-977</strain>
    </source>
</reference>
<dbReference type="PROSITE" id="PS51742">
    <property type="entry name" value="PPC"/>
    <property type="match status" value="1"/>
</dbReference>
<dbReference type="Pfam" id="PF03479">
    <property type="entry name" value="PCC"/>
    <property type="match status" value="1"/>
</dbReference>
<keyword evidence="2" id="KW-0238">DNA-binding</keyword>
<proteinExistence type="predicted"/>
<dbReference type="Gene3D" id="3.30.1330.80">
    <property type="entry name" value="Hypothetical protein, similar to alpha- acetolactate decarboxylase, domain 2"/>
    <property type="match status" value="1"/>
</dbReference>
<protein>
    <submittedName>
        <fullName evidence="2">DNA-binding protein</fullName>
    </submittedName>
</protein>
<organism evidence="2 3">
    <name type="scientific">Candidatus Avichristensenella intestinipullorum</name>
    <dbReference type="NCBI Taxonomy" id="2840693"/>
    <lineage>
        <taxon>Bacteria</taxon>
        <taxon>Bacillati</taxon>
        <taxon>Bacillota</taxon>
        <taxon>Clostridia</taxon>
        <taxon>Candidatus Avichristensenella</taxon>
    </lineage>
</organism>
<sequence>MRTHAFRLTRGQDLREGIEAYLHAHAIEAAAVVACVGCVSRARVRDAGGERIREICAPMEIVSVTGTVSIHRTHLHIALSREDLGAVGGHLVCGCIVNTTAEVVLLELEDCVFLPRFDPQTGYHELHIAPKRQQEDP</sequence>
<dbReference type="GO" id="GO:0003677">
    <property type="term" value="F:DNA binding"/>
    <property type="evidence" value="ECO:0007669"/>
    <property type="project" value="UniProtKB-KW"/>
</dbReference>
<evidence type="ECO:0000313" key="2">
    <source>
        <dbReference type="EMBL" id="HIQ62742.1"/>
    </source>
</evidence>
<feature type="domain" description="PPC" evidence="1">
    <location>
        <begin position="1"/>
        <end position="129"/>
    </location>
</feature>
<comment type="caution">
    <text evidence="2">The sequence shown here is derived from an EMBL/GenBank/DDBJ whole genome shotgun (WGS) entry which is preliminary data.</text>
</comment>
<gene>
    <name evidence="2" type="ORF">IAA66_04040</name>
</gene>
<evidence type="ECO:0000313" key="3">
    <source>
        <dbReference type="Proteomes" id="UP000886819"/>
    </source>
</evidence>
<dbReference type="AlphaFoldDB" id="A0A9D0YVI1"/>
<dbReference type="SUPFAM" id="SSF117856">
    <property type="entry name" value="AF0104/ALDC/Ptd012-like"/>
    <property type="match status" value="1"/>
</dbReference>
<dbReference type="PANTHER" id="PTHR34988:SF1">
    <property type="entry name" value="DNA-BINDING PROTEIN"/>
    <property type="match status" value="1"/>
</dbReference>
<evidence type="ECO:0000259" key="1">
    <source>
        <dbReference type="PROSITE" id="PS51742"/>
    </source>
</evidence>
<dbReference type="Proteomes" id="UP000886819">
    <property type="component" value="Unassembled WGS sequence"/>
</dbReference>
<dbReference type="InterPro" id="IPR005175">
    <property type="entry name" value="PPC_dom"/>
</dbReference>
<dbReference type="PANTHER" id="PTHR34988">
    <property type="entry name" value="PROTEIN, PUTATIVE-RELATED"/>
    <property type="match status" value="1"/>
</dbReference>
<accession>A0A9D0YVI1</accession>
<name>A0A9D0YVI1_9FIRM</name>